<comment type="caution">
    <text evidence="2">The sequence shown here is derived from an EMBL/GenBank/DDBJ whole genome shotgun (WGS) entry which is preliminary data.</text>
</comment>
<reference evidence="3" key="1">
    <citation type="journal article" date="2014" name="Genome Announc.">
        <title>Draft genome sequence of the formaldehyde-resistant fungus Byssochlamys spectabilis No. 5 (anamorph Paecilomyces variotii No. 5) (NBRC109023).</title>
        <authorList>
            <person name="Oka T."/>
            <person name="Ekino K."/>
            <person name="Fukuda K."/>
            <person name="Nomura Y."/>
        </authorList>
    </citation>
    <scope>NUCLEOTIDE SEQUENCE [LARGE SCALE GENOMIC DNA]</scope>
    <source>
        <strain evidence="3">No. 5 / NBRC 109023</strain>
    </source>
</reference>
<gene>
    <name evidence="2" type="ORF">PVAR5_1113</name>
</gene>
<feature type="region of interest" description="Disordered" evidence="1">
    <location>
        <begin position="19"/>
        <end position="39"/>
    </location>
</feature>
<proteinExistence type="predicted"/>
<evidence type="ECO:0000313" key="2">
    <source>
        <dbReference type="EMBL" id="GAD92520.1"/>
    </source>
</evidence>
<dbReference type="HOGENOM" id="CLU_1326208_0_0_1"/>
<protein>
    <submittedName>
        <fullName evidence="2">Uncharacterized protein</fullName>
    </submittedName>
</protein>
<accession>V5HST9</accession>
<evidence type="ECO:0000256" key="1">
    <source>
        <dbReference type="SAM" id="MobiDB-lite"/>
    </source>
</evidence>
<organism evidence="2 3">
    <name type="scientific">Byssochlamys spectabilis (strain No. 5 / NBRC 109023)</name>
    <name type="common">Paecilomyces variotii</name>
    <dbReference type="NCBI Taxonomy" id="1356009"/>
    <lineage>
        <taxon>Eukaryota</taxon>
        <taxon>Fungi</taxon>
        <taxon>Dikarya</taxon>
        <taxon>Ascomycota</taxon>
        <taxon>Pezizomycotina</taxon>
        <taxon>Eurotiomycetes</taxon>
        <taxon>Eurotiomycetidae</taxon>
        <taxon>Eurotiales</taxon>
        <taxon>Thermoascaceae</taxon>
        <taxon>Paecilomyces</taxon>
    </lineage>
</organism>
<feature type="compositionally biased region" description="Basic residues" evidence="1">
    <location>
        <begin position="21"/>
        <end position="38"/>
    </location>
</feature>
<keyword evidence="3" id="KW-1185">Reference proteome</keyword>
<dbReference type="EMBL" id="BAUL01000027">
    <property type="protein sequence ID" value="GAD92520.1"/>
    <property type="molecule type" value="Genomic_DNA"/>
</dbReference>
<name>V5HST9_BYSSN</name>
<dbReference type="InParanoid" id="V5HST9"/>
<sequence>MYSPVPLRLSRPGSITISRGNWKRNGARLRPPLKTKKKERYDQLARPPYIDYKQQSGWVDVTPYRTKYWNRYGRFDRMAGAISSSLQQFLSALRHRTVGESSVGGDRLIDRMGDLPDHAAVRDAGEQCEEREEGAPISPVDPPVELTTLALASAHEKQRSPIAVDDERCVCVSVVRSLSARAPLATGPPRPVYGHLVHFPSARPRAF</sequence>
<dbReference type="AlphaFoldDB" id="V5HST9"/>
<dbReference type="Proteomes" id="UP000018001">
    <property type="component" value="Unassembled WGS sequence"/>
</dbReference>
<evidence type="ECO:0000313" key="3">
    <source>
        <dbReference type="Proteomes" id="UP000018001"/>
    </source>
</evidence>